<evidence type="ECO:0000313" key="4">
    <source>
        <dbReference type="Proteomes" id="UP000467840"/>
    </source>
</evidence>
<dbReference type="PANTHER" id="PTHR21234:SF43">
    <property type="entry name" value="OS06G0112100 PROTEIN"/>
    <property type="match status" value="1"/>
</dbReference>
<dbReference type="AlphaFoldDB" id="A0A6A6M2Y3"/>
<feature type="chain" id="PRO_5025566789" description="Nucleoside phosphorylase domain-containing protein" evidence="1">
    <location>
        <begin position="27"/>
        <end position="283"/>
    </location>
</feature>
<reference evidence="3 4" key="1">
    <citation type="journal article" date="2020" name="Mol. Plant">
        <title>The Chromosome-Based Rubber Tree Genome Provides New Insights into Spurge Genome Evolution and Rubber Biosynthesis.</title>
        <authorList>
            <person name="Liu J."/>
            <person name="Shi C."/>
            <person name="Shi C.C."/>
            <person name="Li W."/>
            <person name="Zhang Q.J."/>
            <person name="Zhang Y."/>
            <person name="Li K."/>
            <person name="Lu H.F."/>
            <person name="Shi C."/>
            <person name="Zhu S.T."/>
            <person name="Xiao Z.Y."/>
            <person name="Nan H."/>
            <person name="Yue Y."/>
            <person name="Zhu X.G."/>
            <person name="Wu Y."/>
            <person name="Hong X.N."/>
            <person name="Fan G.Y."/>
            <person name="Tong Y."/>
            <person name="Zhang D."/>
            <person name="Mao C.L."/>
            <person name="Liu Y.L."/>
            <person name="Hao S.J."/>
            <person name="Liu W.Q."/>
            <person name="Lv M.Q."/>
            <person name="Zhang H.B."/>
            <person name="Liu Y."/>
            <person name="Hu-Tang G.R."/>
            <person name="Wang J.P."/>
            <person name="Wang J.H."/>
            <person name="Sun Y.H."/>
            <person name="Ni S.B."/>
            <person name="Chen W.B."/>
            <person name="Zhang X.C."/>
            <person name="Jiao Y.N."/>
            <person name="Eichler E.E."/>
            <person name="Li G.H."/>
            <person name="Liu X."/>
            <person name="Gao L.Z."/>
        </authorList>
    </citation>
    <scope>NUCLEOTIDE SEQUENCE [LARGE SCALE GENOMIC DNA]</scope>
    <source>
        <strain evidence="4">cv. GT1</strain>
        <tissue evidence="3">Leaf</tissue>
    </source>
</reference>
<name>A0A6A6M2Y3_HEVBR</name>
<dbReference type="GO" id="GO:0003824">
    <property type="term" value="F:catalytic activity"/>
    <property type="evidence" value="ECO:0007669"/>
    <property type="project" value="InterPro"/>
</dbReference>
<protein>
    <recommendedName>
        <fullName evidence="2">Nucleoside phosphorylase domain-containing protein</fullName>
    </recommendedName>
</protein>
<evidence type="ECO:0000313" key="3">
    <source>
        <dbReference type="EMBL" id="KAF2306703.1"/>
    </source>
</evidence>
<keyword evidence="4" id="KW-1185">Reference proteome</keyword>
<dbReference type="Pfam" id="PF01048">
    <property type="entry name" value="PNP_UDP_1"/>
    <property type="match status" value="1"/>
</dbReference>
<proteinExistence type="predicted"/>
<dbReference type="Gene3D" id="3.40.50.1580">
    <property type="entry name" value="Nucleoside phosphorylase domain"/>
    <property type="match status" value="1"/>
</dbReference>
<sequence length="283" mass="30427">MIMAGPSRKIWGFELAVVVVGLLAIAQQSMQLGRKFKIGTIKGNGVIYVKTGESSVNAAQTVQILLASFDIKGIVHVGSAGAVDDSLSIGDVVVPKKVAFTGIWKWLTGKGWAASILRLQLPRRRQFVGEHKLPTNHTVRHRKNKTTIFWLPLNSAWFDTASQLENVELQQCISTKKCLPRAPVIAKGLSSSTADIYVQNAAIREFIYTHFKASTVDEETAAVTLVALSNGVENIIVFRGISNTAGGSTAYKSYSYLGSVNAVNVAVEFIGAVGTSKASIAAY</sequence>
<organism evidence="3 4">
    <name type="scientific">Hevea brasiliensis</name>
    <name type="common">Para rubber tree</name>
    <name type="synonym">Siphonia brasiliensis</name>
    <dbReference type="NCBI Taxonomy" id="3981"/>
    <lineage>
        <taxon>Eukaryota</taxon>
        <taxon>Viridiplantae</taxon>
        <taxon>Streptophyta</taxon>
        <taxon>Embryophyta</taxon>
        <taxon>Tracheophyta</taxon>
        <taxon>Spermatophyta</taxon>
        <taxon>Magnoliopsida</taxon>
        <taxon>eudicotyledons</taxon>
        <taxon>Gunneridae</taxon>
        <taxon>Pentapetalae</taxon>
        <taxon>rosids</taxon>
        <taxon>fabids</taxon>
        <taxon>Malpighiales</taxon>
        <taxon>Euphorbiaceae</taxon>
        <taxon>Crotonoideae</taxon>
        <taxon>Micrandreae</taxon>
        <taxon>Hevea</taxon>
    </lineage>
</organism>
<dbReference type="PANTHER" id="PTHR21234">
    <property type="entry name" value="PURINE NUCLEOSIDE PHOSPHORYLASE"/>
    <property type="match status" value="1"/>
</dbReference>
<dbReference type="InterPro" id="IPR000845">
    <property type="entry name" value="Nucleoside_phosphorylase_d"/>
</dbReference>
<evidence type="ECO:0000259" key="2">
    <source>
        <dbReference type="Pfam" id="PF01048"/>
    </source>
</evidence>
<dbReference type="InterPro" id="IPR035994">
    <property type="entry name" value="Nucleoside_phosphorylase_sf"/>
</dbReference>
<dbReference type="CDD" id="cd09008">
    <property type="entry name" value="MTAN"/>
    <property type="match status" value="1"/>
</dbReference>
<comment type="caution">
    <text evidence="3">The sequence shown here is derived from an EMBL/GenBank/DDBJ whole genome shotgun (WGS) entry which is preliminary data.</text>
</comment>
<evidence type="ECO:0000256" key="1">
    <source>
        <dbReference type="SAM" id="SignalP"/>
    </source>
</evidence>
<dbReference type="Proteomes" id="UP000467840">
    <property type="component" value="Chromosome 9"/>
</dbReference>
<dbReference type="SUPFAM" id="SSF53167">
    <property type="entry name" value="Purine and uridine phosphorylases"/>
    <property type="match status" value="1"/>
</dbReference>
<dbReference type="EMBL" id="JAAGAX010000008">
    <property type="protein sequence ID" value="KAF2306703.1"/>
    <property type="molecule type" value="Genomic_DNA"/>
</dbReference>
<feature type="signal peptide" evidence="1">
    <location>
        <begin position="1"/>
        <end position="26"/>
    </location>
</feature>
<dbReference type="GO" id="GO:0009116">
    <property type="term" value="P:nucleoside metabolic process"/>
    <property type="evidence" value="ECO:0007669"/>
    <property type="project" value="InterPro"/>
</dbReference>
<keyword evidence="1" id="KW-0732">Signal</keyword>
<feature type="domain" description="Nucleoside phosphorylase" evidence="2">
    <location>
        <begin position="33"/>
        <end position="247"/>
    </location>
</feature>
<gene>
    <name evidence="3" type="ORF">GH714_020668</name>
</gene>
<accession>A0A6A6M2Y3</accession>